<dbReference type="PANTHER" id="PTHR28067">
    <property type="entry name" value="DNA REPLICATION REGULATOR SLD3"/>
    <property type="match status" value="1"/>
</dbReference>
<feature type="region of interest" description="Disordered" evidence="1">
    <location>
        <begin position="393"/>
        <end position="418"/>
    </location>
</feature>
<dbReference type="OrthoDB" id="15567at2759"/>
<dbReference type="InterPro" id="IPR042511">
    <property type="entry name" value="Sld3"/>
</dbReference>
<proteinExistence type="predicted"/>
<evidence type="ECO:0000313" key="3">
    <source>
        <dbReference type="EMBL" id="PGH05232.1"/>
    </source>
</evidence>
<feature type="compositionally biased region" description="Low complexity" evidence="1">
    <location>
        <begin position="481"/>
        <end position="491"/>
    </location>
</feature>
<dbReference type="STRING" id="1447875.A0A2B7X930"/>
<feature type="region of interest" description="Disordered" evidence="1">
    <location>
        <begin position="481"/>
        <end position="504"/>
    </location>
</feature>
<keyword evidence="4" id="KW-1185">Reference proteome</keyword>
<dbReference type="PANTHER" id="PTHR28067:SF1">
    <property type="entry name" value="DNA REPLICATION REGULATOR SLD3"/>
    <property type="match status" value="1"/>
</dbReference>
<dbReference type="Pfam" id="PF08639">
    <property type="entry name" value="Sld3_STD"/>
    <property type="match status" value="1"/>
</dbReference>
<feature type="domain" description="DNA replication regulator Sld3 C-terminal" evidence="2">
    <location>
        <begin position="310"/>
        <end position="839"/>
    </location>
</feature>
<dbReference type="AlphaFoldDB" id="A0A2B7X930"/>
<feature type="compositionally biased region" description="Basic residues" evidence="1">
    <location>
        <begin position="403"/>
        <end position="414"/>
    </location>
</feature>
<gene>
    <name evidence="3" type="ORF">AJ79_06843</name>
</gene>
<feature type="region of interest" description="Disordered" evidence="1">
    <location>
        <begin position="732"/>
        <end position="758"/>
    </location>
</feature>
<evidence type="ECO:0000259" key="2">
    <source>
        <dbReference type="Pfam" id="PF08639"/>
    </source>
</evidence>
<dbReference type="GO" id="GO:0006270">
    <property type="term" value="P:DNA replication initiation"/>
    <property type="evidence" value="ECO:0007669"/>
    <property type="project" value="InterPro"/>
</dbReference>
<feature type="compositionally biased region" description="Polar residues" evidence="1">
    <location>
        <begin position="921"/>
        <end position="930"/>
    </location>
</feature>
<evidence type="ECO:0000256" key="1">
    <source>
        <dbReference type="SAM" id="MobiDB-lite"/>
    </source>
</evidence>
<feature type="region of interest" description="Disordered" evidence="1">
    <location>
        <begin position="14"/>
        <end position="35"/>
    </location>
</feature>
<dbReference type="Proteomes" id="UP000223968">
    <property type="component" value="Unassembled WGS sequence"/>
</dbReference>
<feature type="region of interest" description="Disordered" evidence="1">
    <location>
        <begin position="582"/>
        <end position="660"/>
    </location>
</feature>
<feature type="compositionally biased region" description="Polar residues" evidence="1">
    <location>
        <begin position="535"/>
        <end position="545"/>
    </location>
</feature>
<comment type="caution">
    <text evidence="3">The sequence shown here is derived from an EMBL/GenBank/DDBJ whole genome shotgun (WGS) entry which is preliminary data.</text>
</comment>
<dbReference type="GO" id="GO:0031261">
    <property type="term" value="C:DNA replication preinitiation complex"/>
    <property type="evidence" value="ECO:0007669"/>
    <property type="project" value="TreeGrafter"/>
</dbReference>
<dbReference type="EMBL" id="PDNB01000127">
    <property type="protein sequence ID" value="PGH05232.1"/>
    <property type="molecule type" value="Genomic_DNA"/>
</dbReference>
<feature type="region of interest" description="Disordered" evidence="1">
    <location>
        <begin position="533"/>
        <end position="553"/>
    </location>
</feature>
<dbReference type="InterPro" id="IPR013948">
    <property type="entry name" value="DNA_replication_reg_Sld3_C"/>
</dbReference>
<feature type="region of interest" description="Disordered" evidence="1">
    <location>
        <begin position="789"/>
        <end position="838"/>
    </location>
</feature>
<reference evidence="3 4" key="1">
    <citation type="submission" date="2017-10" db="EMBL/GenBank/DDBJ databases">
        <title>Comparative genomics in systemic dimorphic fungi from Ajellomycetaceae.</title>
        <authorList>
            <person name="Munoz J.F."/>
            <person name="Mcewen J.G."/>
            <person name="Clay O.K."/>
            <person name="Cuomo C.A."/>
        </authorList>
    </citation>
    <scope>NUCLEOTIDE SEQUENCE [LARGE SCALE GENOMIC DNA]</scope>
    <source>
        <strain evidence="3 4">UAMH5409</strain>
    </source>
</reference>
<evidence type="ECO:0000313" key="4">
    <source>
        <dbReference type="Proteomes" id="UP000223968"/>
    </source>
</evidence>
<feature type="compositionally biased region" description="Polar residues" evidence="1">
    <location>
        <begin position="616"/>
        <end position="625"/>
    </location>
</feature>
<accession>A0A2B7X930</accession>
<feature type="compositionally biased region" description="Low complexity" evidence="1">
    <location>
        <begin position="635"/>
        <end position="651"/>
    </location>
</feature>
<name>A0A2B7X930_9EURO</name>
<sequence>MASYSRPAVLEPASPTLLNALKTSPPPLKRRKTSHDFDVKTTYSSAFTIRPHGSSPSEDPITLIPIALLPRSRLPLSWLDPSPSPTKRIQSGRLFVANVPTLEQDLQQRQHRSEPVVLATRLAADDEHQHRLPKDLGADEEFYVVERVKRGIYAVCALGSWVVEGDLLVAAKRWRDGGSASMRDSRGDDEEVDKRQDWVERAMVPDPVDVGLLGKGKGKVTNVSLAFGSRIGEKVPNFSPETSDLSSVSGLVNPFYEGRAECEAAEEDAQNNSQSADILPGLTSDTPLNSQSRGIENEPTEGKISQSPQEIFDGLRSQYLEALYVSKTSVAYFAKGPLSRARATFQSSNENSLFKAADLSSFYRECILPVKKMDLKYKDSLPEAIQNIPVGMSDDEAPAATTKPRKRKARKPKIGKNALYPEESDMIRKWWKNRSLSEASVPRESSRQEEMKRLIGDLRLRETQLQVLLILETISLESSSSSATRGSSLTETQDGPTTKRSKEKKRQDLNVLLELLVDRLCIWHAVSFGDILPSESASSSTNNEPSGKPADSDKLRDFCTEVIIPFYARRLPDQCKSIGRKLGGPVTISPTRPAVPHSKPGPVAQPGAAVKRTHSQRSQQRTLQRVLTDEKLASRSRAPSLSRSSTAPSIPGLKRESSEQPLLSMIAGARGGIQKPKRVDNREVDLNAVAKQHEVKLKKMNSLLEQKKELDAAINALRKPNRELVAKDIAETAEKRTATGSGSTRKSKHPVRNPFGQGVQVMATPKGLRKKDCVGGGGSITRLCRELTSSNEKAGPSPALSNEIQFIPSSSTRPSRPPEGHNFGSIRARHNSVHETPTKAPARLSRLLNGDFADSGFNSTPVPKQSNNLFKIPKLPETNRPFAQHETSPSALRKTRSYPNLAHGGNTDNSNDNINNPAIVINNSTSSIQETPPRPRSSYLKPPESAPIPSLTRQDDNLQNPEPVIFTTPVKATTAIRSKPDNQHNSSPKAAANVDFTFTVGATPEKSIFDQLGWNDEVDDDEIALP</sequence>
<dbReference type="Gene3D" id="1.20.58.2130">
    <property type="match status" value="1"/>
</dbReference>
<organism evidence="3 4">
    <name type="scientific">Helicocarpus griseus UAMH5409</name>
    <dbReference type="NCBI Taxonomy" id="1447875"/>
    <lineage>
        <taxon>Eukaryota</taxon>
        <taxon>Fungi</taxon>
        <taxon>Dikarya</taxon>
        <taxon>Ascomycota</taxon>
        <taxon>Pezizomycotina</taxon>
        <taxon>Eurotiomycetes</taxon>
        <taxon>Eurotiomycetidae</taxon>
        <taxon>Onygenales</taxon>
        <taxon>Ajellomycetaceae</taxon>
        <taxon>Helicocarpus</taxon>
    </lineage>
</organism>
<protein>
    <recommendedName>
        <fullName evidence="2">DNA replication regulator Sld3 C-terminal domain-containing protein</fullName>
    </recommendedName>
</protein>
<feature type="compositionally biased region" description="Low complexity" evidence="1">
    <location>
        <begin position="906"/>
        <end position="916"/>
    </location>
</feature>
<feature type="region of interest" description="Disordered" evidence="1">
    <location>
        <begin position="882"/>
        <end position="963"/>
    </location>
</feature>